<dbReference type="AlphaFoldDB" id="A0A7E4ZPZ2"/>
<dbReference type="WBParaSite" id="Pan_g10167.t1">
    <property type="protein sequence ID" value="Pan_g10167.t1"/>
    <property type="gene ID" value="Pan_g10167"/>
</dbReference>
<dbReference type="Proteomes" id="UP000492821">
    <property type="component" value="Unassembled WGS sequence"/>
</dbReference>
<evidence type="ECO:0000313" key="1">
    <source>
        <dbReference type="Proteomes" id="UP000492821"/>
    </source>
</evidence>
<keyword evidence="1" id="KW-1185">Reference proteome</keyword>
<sequence length="73" mass="7739">MCVNDKGSITWTVVVGGWPRGHRSGGSEALSHPPPTSIFSYLEKRLDAAAPGASTFHASANVTQMQHAIVDFS</sequence>
<name>A0A7E4ZPZ2_PANRE</name>
<reference evidence="2" key="2">
    <citation type="submission" date="2020-10" db="UniProtKB">
        <authorList>
            <consortium name="WormBaseParasite"/>
        </authorList>
    </citation>
    <scope>IDENTIFICATION</scope>
</reference>
<reference evidence="1" key="1">
    <citation type="journal article" date="2013" name="Genetics">
        <title>The draft genome and transcriptome of Panagrellus redivivus are shaped by the harsh demands of a free-living lifestyle.</title>
        <authorList>
            <person name="Srinivasan J."/>
            <person name="Dillman A.R."/>
            <person name="Macchietto M.G."/>
            <person name="Heikkinen L."/>
            <person name="Lakso M."/>
            <person name="Fracchia K.M."/>
            <person name="Antoshechkin I."/>
            <person name="Mortazavi A."/>
            <person name="Wong G."/>
            <person name="Sternberg P.W."/>
        </authorList>
    </citation>
    <scope>NUCLEOTIDE SEQUENCE [LARGE SCALE GENOMIC DNA]</scope>
    <source>
        <strain evidence="1">MT8872</strain>
    </source>
</reference>
<organism evidence="1 2">
    <name type="scientific">Panagrellus redivivus</name>
    <name type="common">Microworm</name>
    <dbReference type="NCBI Taxonomy" id="6233"/>
    <lineage>
        <taxon>Eukaryota</taxon>
        <taxon>Metazoa</taxon>
        <taxon>Ecdysozoa</taxon>
        <taxon>Nematoda</taxon>
        <taxon>Chromadorea</taxon>
        <taxon>Rhabditida</taxon>
        <taxon>Tylenchina</taxon>
        <taxon>Panagrolaimomorpha</taxon>
        <taxon>Panagrolaimoidea</taxon>
        <taxon>Panagrolaimidae</taxon>
        <taxon>Panagrellus</taxon>
    </lineage>
</organism>
<proteinExistence type="predicted"/>
<protein>
    <submittedName>
        <fullName evidence="2">Uncharacterized protein</fullName>
    </submittedName>
</protein>
<accession>A0A7E4ZPZ2</accession>
<evidence type="ECO:0000313" key="2">
    <source>
        <dbReference type="WBParaSite" id="Pan_g10167.t1"/>
    </source>
</evidence>